<evidence type="ECO:0000313" key="2">
    <source>
        <dbReference type="EMBL" id="GGP13753.1"/>
    </source>
</evidence>
<feature type="region of interest" description="Disordered" evidence="1">
    <location>
        <begin position="1"/>
        <end position="24"/>
    </location>
</feature>
<evidence type="ECO:0000256" key="1">
    <source>
        <dbReference type="SAM" id="MobiDB-lite"/>
    </source>
</evidence>
<protein>
    <submittedName>
        <fullName evidence="2">Uncharacterized protein</fullName>
    </submittedName>
</protein>
<keyword evidence="3" id="KW-1185">Reference proteome</keyword>
<reference evidence="2" key="1">
    <citation type="journal article" date="2014" name="Int. J. Syst. Evol. Microbiol.">
        <title>Complete genome sequence of Corynebacterium casei LMG S-19264T (=DSM 44701T), isolated from a smear-ripened cheese.</title>
        <authorList>
            <consortium name="US DOE Joint Genome Institute (JGI-PGF)"/>
            <person name="Walter F."/>
            <person name="Albersmeier A."/>
            <person name="Kalinowski J."/>
            <person name="Ruckert C."/>
        </authorList>
    </citation>
    <scope>NUCLEOTIDE SEQUENCE</scope>
    <source>
        <strain evidence="2">CGMCC 4.7430</strain>
    </source>
</reference>
<dbReference type="EMBL" id="BMNK01000015">
    <property type="protein sequence ID" value="GGP13753.1"/>
    <property type="molecule type" value="Genomic_DNA"/>
</dbReference>
<evidence type="ECO:0000313" key="3">
    <source>
        <dbReference type="Proteomes" id="UP000660745"/>
    </source>
</evidence>
<gene>
    <name evidence="2" type="ORF">GCM10012278_66610</name>
</gene>
<dbReference type="AlphaFoldDB" id="A0A918E9L9"/>
<sequence>MLTSHQEQFVATEGANGPQPHAILTLSGHHADDIRPDILNRIKVRYDREFSRPLRHLFLIAGSPRHTHCEHK</sequence>
<organism evidence="2 3">
    <name type="scientific">Nonomuraea glycinis</name>
    <dbReference type="NCBI Taxonomy" id="2047744"/>
    <lineage>
        <taxon>Bacteria</taxon>
        <taxon>Bacillati</taxon>
        <taxon>Actinomycetota</taxon>
        <taxon>Actinomycetes</taxon>
        <taxon>Streptosporangiales</taxon>
        <taxon>Streptosporangiaceae</taxon>
        <taxon>Nonomuraea</taxon>
    </lineage>
</organism>
<accession>A0A918E9L9</accession>
<reference evidence="2" key="2">
    <citation type="submission" date="2020-09" db="EMBL/GenBank/DDBJ databases">
        <authorList>
            <person name="Sun Q."/>
            <person name="Zhou Y."/>
        </authorList>
    </citation>
    <scope>NUCLEOTIDE SEQUENCE</scope>
    <source>
        <strain evidence="2">CGMCC 4.7430</strain>
    </source>
</reference>
<comment type="caution">
    <text evidence="2">The sequence shown here is derived from an EMBL/GenBank/DDBJ whole genome shotgun (WGS) entry which is preliminary data.</text>
</comment>
<proteinExistence type="predicted"/>
<name>A0A918E9L9_9ACTN</name>
<dbReference type="Proteomes" id="UP000660745">
    <property type="component" value="Unassembled WGS sequence"/>
</dbReference>